<evidence type="ECO:0000313" key="2">
    <source>
        <dbReference type="EMBL" id="QHT59960.1"/>
    </source>
</evidence>
<dbReference type="Gene3D" id="2.40.10.220">
    <property type="entry name" value="predicted glycosyltransferase like domains"/>
    <property type="match status" value="1"/>
</dbReference>
<dbReference type="GO" id="GO:0035438">
    <property type="term" value="F:cyclic-di-GMP binding"/>
    <property type="evidence" value="ECO:0007669"/>
    <property type="project" value="InterPro"/>
</dbReference>
<dbReference type="RefSeq" id="WP_162356026.1">
    <property type="nucleotide sequence ID" value="NZ_CP048209.1"/>
</dbReference>
<dbReference type="EMBL" id="CP048209">
    <property type="protein sequence ID" value="QHT59960.1"/>
    <property type="molecule type" value="Genomic_DNA"/>
</dbReference>
<proteinExistence type="predicted"/>
<dbReference type="AlphaFoldDB" id="A0A6C0G0D5"/>
<dbReference type="InterPro" id="IPR009875">
    <property type="entry name" value="PilZ_domain"/>
</dbReference>
<reference evidence="2 3" key="1">
    <citation type="submission" date="2020-01" db="EMBL/GenBank/DDBJ databases">
        <title>Paenibacillus sp. nov., isolated from tomato rhizosphere.</title>
        <authorList>
            <person name="Weon H.-Y."/>
            <person name="Lee S.A."/>
        </authorList>
    </citation>
    <scope>NUCLEOTIDE SEQUENCE [LARGE SCALE GENOMIC DNA]</scope>
    <source>
        <strain evidence="2 3">12200R-189</strain>
    </source>
</reference>
<name>A0A6C0G0D5_9BACL</name>
<sequence>MTGGTRAKDRDIYVSEKPKFAVKSLLHSRTVVEKEGYVSTGILAHAEGDMLEIELSEFKQFALGEPVELTFYSPVGIHRMRSTIIAKADGALAVLFPERSFAGLEERRESPRVDAAVQGTMTYSLSREMTVRGESMSVEVEENFELITQNISDSGIAFRLAVGPKLSSGDIVGVTLELEAPFECQVEIIRKDEGAEWTTYGGRFLELDEQQRRALRAFVIHKQVGAYFRMKNEKKKR</sequence>
<keyword evidence="3" id="KW-1185">Reference proteome</keyword>
<protein>
    <submittedName>
        <fullName evidence="2">PilZ domain-containing protein</fullName>
    </submittedName>
</protein>
<evidence type="ECO:0000313" key="3">
    <source>
        <dbReference type="Proteomes" id="UP000476064"/>
    </source>
</evidence>
<feature type="domain" description="PilZ" evidence="1">
    <location>
        <begin position="106"/>
        <end position="219"/>
    </location>
</feature>
<organism evidence="2 3">
    <name type="scientific">Paenibacillus lycopersici</name>
    <dbReference type="NCBI Taxonomy" id="2704462"/>
    <lineage>
        <taxon>Bacteria</taxon>
        <taxon>Bacillati</taxon>
        <taxon>Bacillota</taxon>
        <taxon>Bacilli</taxon>
        <taxon>Bacillales</taxon>
        <taxon>Paenibacillaceae</taxon>
        <taxon>Paenibacillus</taxon>
    </lineage>
</organism>
<evidence type="ECO:0000259" key="1">
    <source>
        <dbReference type="Pfam" id="PF07238"/>
    </source>
</evidence>
<accession>A0A6C0G0D5</accession>
<gene>
    <name evidence="2" type="ORF">GXP70_08335</name>
</gene>
<dbReference type="Proteomes" id="UP000476064">
    <property type="component" value="Chromosome"/>
</dbReference>
<dbReference type="Pfam" id="PF07238">
    <property type="entry name" value="PilZ"/>
    <property type="match status" value="1"/>
</dbReference>
<dbReference type="KEGG" id="plyc:GXP70_08335"/>